<dbReference type="Proteomes" id="UP000010433">
    <property type="component" value="Unassembled WGS sequence"/>
</dbReference>
<comment type="caution">
    <text evidence="1">The sequence shown here is derived from an EMBL/GenBank/DDBJ whole genome shotgun (WGS) entry which is preliminary data.</text>
</comment>
<protein>
    <submittedName>
        <fullName evidence="1">Uncharacterized protein</fullName>
    </submittedName>
</protein>
<gene>
    <name evidence="1" type="ORF">HMPREF9151_01869</name>
</gene>
<sequence length="54" mass="6126">MERIILGQFYGFSSSKGIDCGIEPLSFFDTFNIPILEEKHTVILTKTKVQHPKA</sequence>
<accession>L1N646</accession>
<dbReference type="AlphaFoldDB" id="L1N646"/>
<evidence type="ECO:0000313" key="1">
    <source>
        <dbReference type="EMBL" id="EKX98749.1"/>
    </source>
</evidence>
<keyword evidence="2" id="KW-1185">Reference proteome</keyword>
<organism evidence="1 2">
    <name type="scientific">Hoylesella saccharolytica F0055</name>
    <dbReference type="NCBI Taxonomy" id="1127699"/>
    <lineage>
        <taxon>Bacteria</taxon>
        <taxon>Pseudomonadati</taxon>
        <taxon>Bacteroidota</taxon>
        <taxon>Bacteroidia</taxon>
        <taxon>Bacteroidales</taxon>
        <taxon>Prevotellaceae</taxon>
        <taxon>Hoylesella</taxon>
    </lineage>
</organism>
<name>L1N646_9BACT</name>
<dbReference type="HOGENOM" id="CLU_3046663_0_0_10"/>
<reference evidence="1 2" key="1">
    <citation type="submission" date="2012-05" db="EMBL/GenBank/DDBJ databases">
        <authorList>
            <person name="Weinstock G."/>
            <person name="Sodergren E."/>
            <person name="Lobos E.A."/>
            <person name="Fulton L."/>
            <person name="Fulton R."/>
            <person name="Courtney L."/>
            <person name="Fronick C."/>
            <person name="O'Laughlin M."/>
            <person name="Godfrey J."/>
            <person name="Wilson R.M."/>
            <person name="Miner T."/>
            <person name="Farmer C."/>
            <person name="Delehaunty K."/>
            <person name="Cordes M."/>
            <person name="Minx P."/>
            <person name="Tomlinson C."/>
            <person name="Chen J."/>
            <person name="Wollam A."/>
            <person name="Pepin K.H."/>
            <person name="Bhonagiri V."/>
            <person name="Zhang X."/>
            <person name="Suruliraj S."/>
            <person name="Warren W."/>
            <person name="Mitreva M."/>
            <person name="Mardis E.R."/>
            <person name="Wilson R.K."/>
        </authorList>
    </citation>
    <scope>NUCLEOTIDE SEQUENCE [LARGE SCALE GENOMIC DNA]</scope>
    <source>
        <strain evidence="1 2">F0055</strain>
    </source>
</reference>
<evidence type="ECO:0000313" key="2">
    <source>
        <dbReference type="Proteomes" id="UP000010433"/>
    </source>
</evidence>
<dbReference type="EMBL" id="AMEP01000108">
    <property type="protein sequence ID" value="EKX98749.1"/>
    <property type="molecule type" value="Genomic_DNA"/>
</dbReference>
<proteinExistence type="predicted"/>